<dbReference type="Proteomes" id="UP000662747">
    <property type="component" value="Chromosome"/>
</dbReference>
<feature type="region of interest" description="Disordered" evidence="1">
    <location>
        <begin position="184"/>
        <end position="203"/>
    </location>
</feature>
<protein>
    <recommendedName>
        <fullName evidence="5">Lipoprotein</fullName>
    </recommendedName>
</protein>
<name>A0ABX7NZM4_9BACT</name>
<keyword evidence="2" id="KW-0732">Signal</keyword>
<evidence type="ECO:0000313" key="3">
    <source>
        <dbReference type="EMBL" id="QSQ22864.1"/>
    </source>
</evidence>
<evidence type="ECO:0000256" key="2">
    <source>
        <dbReference type="SAM" id="SignalP"/>
    </source>
</evidence>
<feature type="region of interest" description="Disordered" evidence="1">
    <location>
        <begin position="130"/>
        <end position="169"/>
    </location>
</feature>
<dbReference type="EMBL" id="CP071090">
    <property type="protein sequence ID" value="QSQ22864.1"/>
    <property type="molecule type" value="Genomic_DNA"/>
</dbReference>
<organism evidence="3 4">
    <name type="scientific">Pyxidicoccus parkwayensis</name>
    <dbReference type="NCBI Taxonomy" id="2813578"/>
    <lineage>
        <taxon>Bacteria</taxon>
        <taxon>Pseudomonadati</taxon>
        <taxon>Myxococcota</taxon>
        <taxon>Myxococcia</taxon>
        <taxon>Myxococcales</taxon>
        <taxon>Cystobacterineae</taxon>
        <taxon>Myxococcaceae</taxon>
        <taxon>Pyxidicoccus</taxon>
    </lineage>
</organism>
<feature type="compositionally biased region" description="Polar residues" evidence="1">
    <location>
        <begin position="188"/>
        <end position="203"/>
    </location>
</feature>
<proteinExistence type="predicted"/>
<reference evidence="3 4" key="1">
    <citation type="submission" date="2021-02" db="EMBL/GenBank/DDBJ databases">
        <title>De Novo genome assembly of isolated myxobacteria.</title>
        <authorList>
            <person name="Stevens D.C."/>
        </authorList>
    </citation>
    <scope>NUCLEOTIDE SEQUENCE [LARGE SCALE GENOMIC DNA]</scope>
    <source>
        <strain evidence="4">SCPEA02</strain>
    </source>
</reference>
<sequence length="203" mass="20332">MMKRLLLCALLAGSLAGCRIFEPKPTPNTCPEPAPAPQPPPVTTWTPGGILPKGATQIVGVLCPETGAFAAAGVDVSDRAFTYVVKGDRVAREGFLSSAYKAGVPVVLYTAPVKLLKGAAAGTSAVVTSGATAGGTTTADPCQIANSIGDPPPTDPKDKGNSAPKPIDDLTQLAWATASAVDGVSDPVASSSTQPAPGTTVPR</sequence>
<feature type="compositionally biased region" description="Low complexity" evidence="1">
    <location>
        <begin position="130"/>
        <end position="139"/>
    </location>
</feature>
<dbReference type="RefSeq" id="WP_206724440.1">
    <property type="nucleotide sequence ID" value="NZ_CP071090.1"/>
</dbReference>
<accession>A0ABX7NZM4</accession>
<evidence type="ECO:0000313" key="4">
    <source>
        <dbReference type="Proteomes" id="UP000662747"/>
    </source>
</evidence>
<feature type="signal peptide" evidence="2">
    <location>
        <begin position="1"/>
        <end position="18"/>
    </location>
</feature>
<gene>
    <name evidence="3" type="ORF">JY651_48540</name>
</gene>
<evidence type="ECO:0008006" key="5">
    <source>
        <dbReference type="Google" id="ProtNLM"/>
    </source>
</evidence>
<keyword evidence="4" id="KW-1185">Reference proteome</keyword>
<dbReference type="PROSITE" id="PS51257">
    <property type="entry name" value="PROKAR_LIPOPROTEIN"/>
    <property type="match status" value="1"/>
</dbReference>
<feature type="chain" id="PRO_5046326982" description="Lipoprotein" evidence="2">
    <location>
        <begin position="19"/>
        <end position="203"/>
    </location>
</feature>
<evidence type="ECO:0000256" key="1">
    <source>
        <dbReference type="SAM" id="MobiDB-lite"/>
    </source>
</evidence>